<dbReference type="CDD" id="cd03143">
    <property type="entry name" value="A4_beta-galactosidase_middle_domain"/>
    <property type="match status" value="1"/>
</dbReference>
<gene>
    <name evidence="1" type="ORF">IAA84_12580</name>
</gene>
<reference evidence="1" key="2">
    <citation type="journal article" date="2021" name="PeerJ">
        <title>Extensive microbial diversity within the chicken gut microbiome revealed by metagenomics and culture.</title>
        <authorList>
            <person name="Gilroy R."/>
            <person name="Ravi A."/>
            <person name="Getino M."/>
            <person name="Pursley I."/>
            <person name="Horton D.L."/>
            <person name="Alikhan N.F."/>
            <person name="Baker D."/>
            <person name="Gharbi K."/>
            <person name="Hall N."/>
            <person name="Watson M."/>
            <person name="Adriaenssens E.M."/>
            <person name="Foster-Nyarko E."/>
            <person name="Jarju S."/>
            <person name="Secka A."/>
            <person name="Antonio M."/>
            <person name="Oren A."/>
            <person name="Chaudhuri R.R."/>
            <person name="La Ragione R."/>
            <person name="Hildebrand F."/>
            <person name="Pallen M.J."/>
        </authorList>
    </citation>
    <scope>NUCLEOTIDE SEQUENCE</scope>
    <source>
        <strain evidence="1">13766</strain>
    </source>
</reference>
<evidence type="ECO:0000313" key="2">
    <source>
        <dbReference type="Proteomes" id="UP000824140"/>
    </source>
</evidence>
<evidence type="ECO:0000313" key="1">
    <source>
        <dbReference type="EMBL" id="HIS93843.1"/>
    </source>
</evidence>
<reference evidence="1" key="1">
    <citation type="submission" date="2020-10" db="EMBL/GenBank/DDBJ databases">
        <authorList>
            <person name="Gilroy R."/>
        </authorList>
    </citation>
    <scope>NUCLEOTIDE SEQUENCE</scope>
    <source>
        <strain evidence="1">13766</strain>
    </source>
</reference>
<dbReference type="InterPro" id="IPR029062">
    <property type="entry name" value="Class_I_gatase-like"/>
</dbReference>
<protein>
    <submittedName>
        <fullName evidence="1">Alpha-L-fucosidase</fullName>
    </submittedName>
</protein>
<dbReference type="SUPFAM" id="SSF52317">
    <property type="entry name" value="Class I glutamine amidotransferase-like"/>
    <property type="match status" value="1"/>
</dbReference>
<dbReference type="InterPro" id="IPR028212">
    <property type="entry name" value="GHL6"/>
</dbReference>
<accession>A0A9D1G208</accession>
<dbReference type="Proteomes" id="UP000824140">
    <property type="component" value="Unassembled WGS sequence"/>
</dbReference>
<dbReference type="InterPro" id="IPR017853">
    <property type="entry name" value="GH"/>
</dbReference>
<proteinExistence type="predicted"/>
<organism evidence="1 2">
    <name type="scientific">Candidatus Alectryocaccomicrobium excrementavium</name>
    <dbReference type="NCBI Taxonomy" id="2840668"/>
    <lineage>
        <taxon>Bacteria</taxon>
        <taxon>Bacillati</taxon>
        <taxon>Bacillota</taxon>
        <taxon>Clostridia</taxon>
        <taxon>Candidatus Alectryocaccomicrobium</taxon>
    </lineage>
</organism>
<dbReference type="Gene3D" id="3.20.20.80">
    <property type="entry name" value="Glycosidases"/>
    <property type="match status" value="1"/>
</dbReference>
<dbReference type="SUPFAM" id="SSF51445">
    <property type="entry name" value="(Trans)glycosidases"/>
    <property type="match status" value="1"/>
</dbReference>
<dbReference type="Pfam" id="PF14871">
    <property type="entry name" value="GHL6"/>
    <property type="match status" value="1"/>
</dbReference>
<dbReference type="EMBL" id="DVJN01000239">
    <property type="protein sequence ID" value="HIS93843.1"/>
    <property type="molecule type" value="Genomic_DNA"/>
</dbReference>
<dbReference type="Gene3D" id="3.40.50.880">
    <property type="match status" value="1"/>
</dbReference>
<sequence length="653" mass="72779">MRNWHDGVFFGLHFDIHANAADQHLGRDVTVDHLLEQFQKIRPDFVQCDCKGHPGYASYPTKVGVPAPGIEKDALRVWREATKRLGIPLVMHFSGVWDQAAVERHPEWARVPSERERASGEARREVSTCPLSPYTEYMIAQMLELVREYDVDGFWVDGENWATRPCYCERCTQRFCAETGAQAAPMGEDEPHWDEWLAFTRKLFVEHVKTYADAVHAAKPSCTICSNWMYTIRQPDAIAAPVDYLSGDFSWIWSLDSALLESRFMANRGLKWDLMAWGFTSDGPMDRWEFKSAQALCQEAAVVLSMGGAFMVYDTPNRTGNLIAWHMDELAEVARFCRARQAYSQDTVSHPQALVLHAPEHYYKAMGADFFSGGHGKNAVAGAVHALMDNHISVDIMNPTDAVAHLGEYPLVVVPEQEGLPENAVAQLRTYVENGGRLLVSGAATKAFEEILGVKAREELPDAVFYVRIGQETTAVAGPRIQVEPVSARVLFACQNSRDTDAFAENTDIALATVNGCGKGRVVGLYADAFTYYHKGHYPRLRAVLGQCFAALEAQGLLSVEAPAYLYITPREKDGKLLIHLFNLASENPLSPERPIVESVPQVGPVRVACPLAKKPRSVSLAPSFEPVDWTYANGMLRVCVERVHIHEILVVE</sequence>
<dbReference type="AlphaFoldDB" id="A0A9D1G208"/>
<name>A0A9D1G208_9FIRM</name>
<comment type="caution">
    <text evidence="1">The sequence shown here is derived from an EMBL/GenBank/DDBJ whole genome shotgun (WGS) entry which is preliminary data.</text>
</comment>